<feature type="compositionally biased region" description="Polar residues" evidence="3">
    <location>
        <begin position="100"/>
        <end position="110"/>
    </location>
</feature>
<dbReference type="PANTHER" id="PTHR31001">
    <property type="entry name" value="UNCHARACTERIZED TRANSCRIPTIONAL REGULATORY PROTEIN"/>
    <property type="match status" value="1"/>
</dbReference>
<dbReference type="OrthoDB" id="410267at2759"/>
<keyword evidence="6" id="KW-1185">Reference proteome</keyword>
<sequence>MPKPRQTCTRCSMRRQKCDRKNPCSRCVHNKESHLCTRQWPDGYDPNIHRKYPKKKLIVPQDSAFSSSTPITDLSGPCLHQTSHPTWPDTPISARELPNHIQSQDPNPTSDLRAAGHQSSYPTNSSSLDAVRPTSQHGPSTSIDFITFGRSDFSDISISTLLTNKDPHIRNKVPMNQGLDQTQNRRLDDTPISTGAFSAPARSVEIYHLQSILPAKSQVFLMVDYHERFMLYWSGGIYHAPSFRRSLHEAYGQSHTLELQNLDWRWTALLFSILSASIIGSPDSVSVGWGYPGSEKVRLTRQWGHATISCLLLGDFASKYHIYSVQAIINMHTSEHLVGSSKEFVVYQGAALVIAKGLGLHRLGPHPDDGSPVELPPEQKKAFIQREIGRRVWYALTSQDWLCSSSTGMYNIQKRHFTTIKPGYYDEETMTPVSDGTPTFAHSANYLNEIAELMIEFHDDILDAPDITSKYSVVLKHDAKIRALCAERIPSCFSPRTLFNPSWPRWVAWSRRLHQVSCAHKIIMYHQSFLGRSFKNQQFTYSRWACATSARTIIELMSQMREEDEPQWWVEQAFVVTAGITLALDLFHRLEKEPEAQEYKMSVDKTIELLQLWPNSSLAAHGIRLLTSLLHERSKRIETTRLNPPPSATTASFLNNISLAAIAHAASDSTRAEESVTEVDANQGDGWMPDTQDVDTVDFEQFMDTFPLEACLDNVFFENMLSLAHSEFL</sequence>
<dbReference type="InterPro" id="IPR001138">
    <property type="entry name" value="Zn2Cys6_DnaBD"/>
</dbReference>
<protein>
    <recommendedName>
        <fullName evidence="4">Zn(2)-C6 fungal-type domain-containing protein</fullName>
    </recommendedName>
</protein>
<dbReference type="EMBL" id="ML994615">
    <property type="protein sequence ID" value="KAF2192226.1"/>
    <property type="molecule type" value="Genomic_DNA"/>
</dbReference>
<feature type="domain" description="Zn(2)-C6 fungal-type" evidence="4">
    <location>
        <begin position="7"/>
        <end position="38"/>
    </location>
</feature>
<gene>
    <name evidence="5" type="ORF">K469DRAFT_694358</name>
</gene>
<dbReference type="GO" id="GO:0000981">
    <property type="term" value="F:DNA-binding transcription factor activity, RNA polymerase II-specific"/>
    <property type="evidence" value="ECO:0007669"/>
    <property type="project" value="InterPro"/>
</dbReference>
<dbReference type="PANTHER" id="PTHR31001:SF76">
    <property type="entry name" value="ZN(2)-C6 FUNGAL-TYPE DOMAIN-CONTAINING PROTEIN"/>
    <property type="match status" value="1"/>
</dbReference>
<dbReference type="PROSITE" id="PS00463">
    <property type="entry name" value="ZN2_CY6_FUNGAL_1"/>
    <property type="match status" value="1"/>
</dbReference>
<dbReference type="PROSITE" id="PS50048">
    <property type="entry name" value="ZN2_CY6_FUNGAL_2"/>
    <property type="match status" value="1"/>
</dbReference>
<reference evidence="5" key="1">
    <citation type="journal article" date="2020" name="Stud. Mycol.">
        <title>101 Dothideomycetes genomes: a test case for predicting lifestyles and emergence of pathogens.</title>
        <authorList>
            <person name="Haridas S."/>
            <person name="Albert R."/>
            <person name="Binder M."/>
            <person name="Bloem J."/>
            <person name="Labutti K."/>
            <person name="Salamov A."/>
            <person name="Andreopoulos B."/>
            <person name="Baker S."/>
            <person name="Barry K."/>
            <person name="Bills G."/>
            <person name="Bluhm B."/>
            <person name="Cannon C."/>
            <person name="Castanera R."/>
            <person name="Culley D."/>
            <person name="Daum C."/>
            <person name="Ezra D."/>
            <person name="Gonzalez J."/>
            <person name="Henrissat B."/>
            <person name="Kuo A."/>
            <person name="Liang C."/>
            <person name="Lipzen A."/>
            <person name="Lutzoni F."/>
            <person name="Magnuson J."/>
            <person name="Mondo S."/>
            <person name="Nolan M."/>
            <person name="Ohm R."/>
            <person name="Pangilinan J."/>
            <person name="Park H.-J."/>
            <person name="Ramirez L."/>
            <person name="Alfaro M."/>
            <person name="Sun H."/>
            <person name="Tritt A."/>
            <person name="Yoshinaga Y."/>
            <person name="Zwiers L.-H."/>
            <person name="Turgeon B."/>
            <person name="Goodwin S."/>
            <person name="Spatafora J."/>
            <person name="Crous P."/>
            <person name="Grigoriev I."/>
        </authorList>
    </citation>
    <scope>NUCLEOTIDE SEQUENCE</scope>
    <source>
        <strain evidence="5">CBS 207.26</strain>
    </source>
</reference>
<accession>A0A6A6EQN8</accession>
<dbReference type="Proteomes" id="UP000800200">
    <property type="component" value="Unassembled WGS sequence"/>
</dbReference>
<evidence type="ECO:0000313" key="6">
    <source>
        <dbReference type="Proteomes" id="UP000800200"/>
    </source>
</evidence>
<evidence type="ECO:0000256" key="1">
    <source>
        <dbReference type="ARBA" id="ARBA00004123"/>
    </source>
</evidence>
<dbReference type="AlphaFoldDB" id="A0A6A6EQN8"/>
<organism evidence="5 6">
    <name type="scientific">Zopfia rhizophila CBS 207.26</name>
    <dbReference type="NCBI Taxonomy" id="1314779"/>
    <lineage>
        <taxon>Eukaryota</taxon>
        <taxon>Fungi</taxon>
        <taxon>Dikarya</taxon>
        <taxon>Ascomycota</taxon>
        <taxon>Pezizomycotina</taxon>
        <taxon>Dothideomycetes</taxon>
        <taxon>Dothideomycetes incertae sedis</taxon>
        <taxon>Zopfiaceae</taxon>
        <taxon>Zopfia</taxon>
    </lineage>
</organism>
<dbReference type="CDD" id="cd12148">
    <property type="entry name" value="fungal_TF_MHR"/>
    <property type="match status" value="1"/>
</dbReference>
<dbReference type="GO" id="GO:0005634">
    <property type="term" value="C:nucleus"/>
    <property type="evidence" value="ECO:0007669"/>
    <property type="project" value="UniProtKB-SubCell"/>
</dbReference>
<feature type="compositionally biased region" description="Polar residues" evidence="3">
    <location>
        <begin position="117"/>
        <end position="138"/>
    </location>
</feature>
<comment type="subcellular location">
    <subcellularLocation>
        <location evidence="1">Nucleus</location>
    </subcellularLocation>
</comment>
<name>A0A6A6EQN8_9PEZI</name>
<evidence type="ECO:0000259" key="4">
    <source>
        <dbReference type="PROSITE" id="PS50048"/>
    </source>
</evidence>
<dbReference type="CDD" id="cd00067">
    <property type="entry name" value="GAL4"/>
    <property type="match status" value="1"/>
</dbReference>
<evidence type="ECO:0000313" key="5">
    <source>
        <dbReference type="EMBL" id="KAF2192226.1"/>
    </source>
</evidence>
<keyword evidence="2" id="KW-0539">Nucleus</keyword>
<feature type="region of interest" description="Disordered" evidence="3">
    <location>
        <begin position="76"/>
        <end position="138"/>
    </location>
</feature>
<evidence type="ECO:0000256" key="2">
    <source>
        <dbReference type="ARBA" id="ARBA00023242"/>
    </source>
</evidence>
<evidence type="ECO:0000256" key="3">
    <source>
        <dbReference type="SAM" id="MobiDB-lite"/>
    </source>
</evidence>
<dbReference type="GO" id="GO:0008270">
    <property type="term" value="F:zinc ion binding"/>
    <property type="evidence" value="ECO:0007669"/>
    <property type="project" value="InterPro"/>
</dbReference>
<dbReference type="InterPro" id="IPR050613">
    <property type="entry name" value="Sec_Metabolite_Reg"/>
</dbReference>
<proteinExistence type="predicted"/>